<dbReference type="SUPFAM" id="SSF53383">
    <property type="entry name" value="PLP-dependent transferases"/>
    <property type="match status" value="1"/>
</dbReference>
<evidence type="ECO:0000256" key="3">
    <source>
        <dbReference type="PIRSR" id="PIRSR000390-2"/>
    </source>
</evidence>
<dbReference type="EMBL" id="JAEPES010000001">
    <property type="protein sequence ID" value="MBK4346421.1"/>
    <property type="molecule type" value="Genomic_DNA"/>
</dbReference>
<dbReference type="Proteomes" id="UP000636458">
    <property type="component" value="Unassembled WGS sequence"/>
</dbReference>
<keyword evidence="5" id="KW-0032">Aminotransferase</keyword>
<dbReference type="InterPro" id="IPR015421">
    <property type="entry name" value="PyrdxlP-dep_Trfase_major"/>
</dbReference>
<dbReference type="EC" id="2.6.1.59" evidence="5"/>
<comment type="similarity">
    <text evidence="4">Belongs to the DegT/DnrJ/EryC1 family.</text>
</comment>
<keyword evidence="5" id="KW-0808">Transferase</keyword>
<dbReference type="PANTHER" id="PTHR30244">
    <property type="entry name" value="TRANSAMINASE"/>
    <property type="match status" value="1"/>
</dbReference>
<proteinExistence type="inferred from homology"/>
<dbReference type="GO" id="GO:0030170">
    <property type="term" value="F:pyridoxal phosphate binding"/>
    <property type="evidence" value="ECO:0007669"/>
    <property type="project" value="TreeGrafter"/>
</dbReference>
<dbReference type="PIRSF" id="PIRSF000390">
    <property type="entry name" value="PLP_StrS"/>
    <property type="match status" value="1"/>
</dbReference>
<keyword evidence="6" id="KW-1185">Reference proteome</keyword>
<dbReference type="Gene3D" id="3.90.1150.10">
    <property type="entry name" value="Aspartate Aminotransferase, domain 1"/>
    <property type="match status" value="1"/>
</dbReference>
<evidence type="ECO:0000313" key="5">
    <source>
        <dbReference type="EMBL" id="MBK4346421.1"/>
    </source>
</evidence>
<dbReference type="RefSeq" id="WP_200554752.1">
    <property type="nucleotide sequence ID" value="NZ_JAEPES010000001.1"/>
</dbReference>
<evidence type="ECO:0000256" key="1">
    <source>
        <dbReference type="ARBA" id="ARBA00001933"/>
    </source>
</evidence>
<dbReference type="CDD" id="cd00616">
    <property type="entry name" value="AHBA_syn"/>
    <property type="match status" value="1"/>
</dbReference>
<dbReference type="Gene3D" id="3.40.640.10">
    <property type="entry name" value="Type I PLP-dependent aspartate aminotransferase-like (Major domain)"/>
    <property type="match status" value="1"/>
</dbReference>
<dbReference type="AlphaFoldDB" id="A0A934SJH0"/>
<feature type="modified residue" description="N6-(pyridoxal phosphate)lysine" evidence="3">
    <location>
        <position position="188"/>
    </location>
</feature>
<sequence length="383" mass="40869">MARKSVASAVDVIPFSRPYRSSAELTNLETVLGSGHVHGDGDFTRSATARLSRLTGSENVLLTTSATHALEMASSLLDIGPGDEVVMPSFTFPSAADAVARTGATCVFVDIDPATGNIDPADVAEAVGPLTAAISIMHYGGVPVDVASIQSIAVEHGLPIIEDNAHGLGVQGLGTAGVLAAQSFHDTKNVHCGEGGALLINDPSMVARAEIMREKGTNRSQFLRGQVDKYSWMDWGSSYLPSELNAAVLDSQLADFGEIQLLRTAVWNRYSTELAEWAAESGVQLMDPPGGIHASHLFFVIMPTWGDQTAFIAHLRSQGVQAAFHYVPLDTSPAGQRYGRTLRELERSADFSRRLVRLPLWAGMGDDEVGRVIAAVLDYRVGL</sequence>
<dbReference type="NCBIfam" id="NF008687">
    <property type="entry name" value="PRK11706.1"/>
    <property type="match status" value="1"/>
</dbReference>
<name>A0A934SJH0_9MICO</name>
<dbReference type="PANTHER" id="PTHR30244:SF34">
    <property type="entry name" value="DTDP-4-AMINO-4,6-DIDEOXYGALACTOSE TRANSAMINASE"/>
    <property type="match status" value="1"/>
</dbReference>
<dbReference type="InterPro" id="IPR000653">
    <property type="entry name" value="DegT/StrS_aminotransferase"/>
</dbReference>
<comment type="caution">
    <text evidence="5">The sequence shown here is derived from an EMBL/GenBank/DDBJ whole genome shotgun (WGS) entry which is preliminary data.</text>
</comment>
<evidence type="ECO:0000256" key="2">
    <source>
        <dbReference type="PIRSR" id="PIRSR000390-1"/>
    </source>
</evidence>
<accession>A0A934SJH0</accession>
<reference evidence="5" key="1">
    <citation type="submission" date="2021-01" db="EMBL/GenBank/DDBJ databases">
        <title>Lacisediminihabitans sp. nov. strain G11-30, isolated from Antarctic Soil.</title>
        <authorList>
            <person name="Li J."/>
        </authorList>
    </citation>
    <scope>NUCLEOTIDE SEQUENCE</scope>
    <source>
        <strain evidence="5">G11-30</strain>
    </source>
</reference>
<dbReference type="InterPro" id="IPR015422">
    <property type="entry name" value="PyrdxlP-dep_Trfase_small"/>
</dbReference>
<evidence type="ECO:0000256" key="4">
    <source>
        <dbReference type="RuleBase" id="RU004508"/>
    </source>
</evidence>
<evidence type="ECO:0000313" key="6">
    <source>
        <dbReference type="Proteomes" id="UP000636458"/>
    </source>
</evidence>
<gene>
    <name evidence="5" type="primary">rffA</name>
    <name evidence="5" type="synonym">fcnA</name>
    <name evidence="5" type="synonym">wecE</name>
    <name evidence="5" type="ORF">IV501_02130</name>
</gene>
<comment type="cofactor">
    <cofactor evidence="1">
        <name>pyridoxal 5'-phosphate</name>
        <dbReference type="ChEBI" id="CHEBI:597326"/>
    </cofactor>
</comment>
<dbReference type="Pfam" id="PF01041">
    <property type="entry name" value="DegT_DnrJ_EryC1"/>
    <property type="match status" value="1"/>
</dbReference>
<dbReference type="InterPro" id="IPR015424">
    <property type="entry name" value="PyrdxlP-dep_Trfase"/>
</dbReference>
<protein>
    <submittedName>
        <fullName evidence="5">dTDP-4-amino-4,6-dideoxygalactose transaminase</fullName>
        <ecNumber evidence="5">2.6.1.59</ecNumber>
    </submittedName>
</protein>
<feature type="active site" description="Proton acceptor" evidence="2">
    <location>
        <position position="188"/>
    </location>
</feature>
<keyword evidence="3 4" id="KW-0663">Pyridoxal phosphate</keyword>
<dbReference type="GO" id="GO:0000271">
    <property type="term" value="P:polysaccharide biosynthetic process"/>
    <property type="evidence" value="ECO:0007669"/>
    <property type="project" value="TreeGrafter"/>
</dbReference>
<organism evidence="5 6">
    <name type="scientific">Lacisediminihabitans changchengi</name>
    <dbReference type="NCBI Taxonomy" id="2787634"/>
    <lineage>
        <taxon>Bacteria</taxon>
        <taxon>Bacillati</taxon>
        <taxon>Actinomycetota</taxon>
        <taxon>Actinomycetes</taxon>
        <taxon>Micrococcales</taxon>
        <taxon>Microbacteriaceae</taxon>
        <taxon>Lacisediminihabitans</taxon>
    </lineage>
</organism>
<dbReference type="GO" id="GO:0019180">
    <property type="term" value="F:dTDP-4-amino-4,6-dideoxygalactose transaminase activity"/>
    <property type="evidence" value="ECO:0007669"/>
    <property type="project" value="UniProtKB-EC"/>
</dbReference>